<dbReference type="Gene3D" id="6.10.140.2220">
    <property type="match status" value="1"/>
</dbReference>
<name>A0A4Y7SRI4_COPMI</name>
<organism evidence="6 7">
    <name type="scientific">Coprinellus micaceus</name>
    <name type="common">Glistening ink-cap mushroom</name>
    <name type="synonym">Coprinus micaceus</name>
    <dbReference type="NCBI Taxonomy" id="71717"/>
    <lineage>
        <taxon>Eukaryota</taxon>
        <taxon>Fungi</taxon>
        <taxon>Dikarya</taxon>
        <taxon>Basidiomycota</taxon>
        <taxon>Agaricomycotina</taxon>
        <taxon>Agaricomycetes</taxon>
        <taxon>Agaricomycetidae</taxon>
        <taxon>Agaricales</taxon>
        <taxon>Agaricineae</taxon>
        <taxon>Psathyrellaceae</taxon>
        <taxon>Coprinellus</taxon>
    </lineage>
</organism>
<reference evidence="6 7" key="1">
    <citation type="journal article" date="2019" name="Nat. Ecol. Evol.">
        <title>Megaphylogeny resolves global patterns of mushroom evolution.</title>
        <authorList>
            <person name="Varga T."/>
            <person name="Krizsan K."/>
            <person name="Foldi C."/>
            <person name="Dima B."/>
            <person name="Sanchez-Garcia M."/>
            <person name="Sanchez-Ramirez S."/>
            <person name="Szollosi G.J."/>
            <person name="Szarkandi J.G."/>
            <person name="Papp V."/>
            <person name="Albert L."/>
            <person name="Andreopoulos W."/>
            <person name="Angelini C."/>
            <person name="Antonin V."/>
            <person name="Barry K.W."/>
            <person name="Bougher N.L."/>
            <person name="Buchanan P."/>
            <person name="Buyck B."/>
            <person name="Bense V."/>
            <person name="Catcheside P."/>
            <person name="Chovatia M."/>
            <person name="Cooper J."/>
            <person name="Damon W."/>
            <person name="Desjardin D."/>
            <person name="Finy P."/>
            <person name="Geml J."/>
            <person name="Haridas S."/>
            <person name="Hughes K."/>
            <person name="Justo A."/>
            <person name="Karasinski D."/>
            <person name="Kautmanova I."/>
            <person name="Kiss B."/>
            <person name="Kocsube S."/>
            <person name="Kotiranta H."/>
            <person name="LaButti K.M."/>
            <person name="Lechner B.E."/>
            <person name="Liimatainen K."/>
            <person name="Lipzen A."/>
            <person name="Lukacs Z."/>
            <person name="Mihaltcheva S."/>
            <person name="Morgado L.N."/>
            <person name="Niskanen T."/>
            <person name="Noordeloos M.E."/>
            <person name="Ohm R.A."/>
            <person name="Ortiz-Santana B."/>
            <person name="Ovrebo C."/>
            <person name="Racz N."/>
            <person name="Riley R."/>
            <person name="Savchenko A."/>
            <person name="Shiryaev A."/>
            <person name="Soop K."/>
            <person name="Spirin V."/>
            <person name="Szebenyi C."/>
            <person name="Tomsovsky M."/>
            <person name="Tulloss R.E."/>
            <person name="Uehling J."/>
            <person name="Grigoriev I.V."/>
            <person name="Vagvolgyi C."/>
            <person name="Papp T."/>
            <person name="Martin F.M."/>
            <person name="Miettinen O."/>
            <person name="Hibbett D.S."/>
            <person name="Nagy L.G."/>
        </authorList>
    </citation>
    <scope>NUCLEOTIDE SEQUENCE [LARGE SCALE GENOMIC DNA]</scope>
    <source>
        <strain evidence="6 7">FP101781</strain>
    </source>
</reference>
<protein>
    <recommendedName>
        <fullName evidence="5">MYND-type domain-containing protein</fullName>
    </recommendedName>
</protein>
<dbReference type="SUPFAM" id="SSF144232">
    <property type="entry name" value="HIT/MYND zinc finger-like"/>
    <property type="match status" value="1"/>
</dbReference>
<dbReference type="AlphaFoldDB" id="A0A4Y7SRI4"/>
<dbReference type="Proteomes" id="UP000298030">
    <property type="component" value="Unassembled WGS sequence"/>
</dbReference>
<keyword evidence="1" id="KW-0479">Metal-binding</keyword>
<accession>A0A4Y7SRI4</accession>
<dbReference type="PROSITE" id="PS50865">
    <property type="entry name" value="ZF_MYND_2"/>
    <property type="match status" value="1"/>
</dbReference>
<dbReference type="GO" id="GO:0008270">
    <property type="term" value="F:zinc ion binding"/>
    <property type="evidence" value="ECO:0007669"/>
    <property type="project" value="UniProtKB-KW"/>
</dbReference>
<keyword evidence="3" id="KW-0862">Zinc</keyword>
<comment type="caution">
    <text evidence="6">The sequence shown here is derived from an EMBL/GenBank/DDBJ whole genome shotgun (WGS) entry which is preliminary data.</text>
</comment>
<proteinExistence type="predicted"/>
<dbReference type="Pfam" id="PF01753">
    <property type="entry name" value="zf-MYND"/>
    <property type="match status" value="1"/>
</dbReference>
<evidence type="ECO:0000256" key="4">
    <source>
        <dbReference type="PROSITE-ProRule" id="PRU00134"/>
    </source>
</evidence>
<evidence type="ECO:0000256" key="2">
    <source>
        <dbReference type="ARBA" id="ARBA00022771"/>
    </source>
</evidence>
<dbReference type="OrthoDB" id="3071076at2759"/>
<gene>
    <name evidence="6" type="ORF">FA13DRAFT_1325471</name>
</gene>
<evidence type="ECO:0000256" key="1">
    <source>
        <dbReference type="ARBA" id="ARBA00022723"/>
    </source>
</evidence>
<dbReference type="EMBL" id="QPFP01000068">
    <property type="protein sequence ID" value="TEB24321.1"/>
    <property type="molecule type" value="Genomic_DNA"/>
</dbReference>
<keyword evidence="7" id="KW-1185">Reference proteome</keyword>
<evidence type="ECO:0000313" key="6">
    <source>
        <dbReference type="EMBL" id="TEB24321.1"/>
    </source>
</evidence>
<evidence type="ECO:0000313" key="7">
    <source>
        <dbReference type="Proteomes" id="UP000298030"/>
    </source>
</evidence>
<keyword evidence="2 4" id="KW-0863">Zinc-finger</keyword>
<feature type="domain" description="MYND-type" evidence="5">
    <location>
        <begin position="101"/>
        <end position="154"/>
    </location>
</feature>
<evidence type="ECO:0000259" key="5">
    <source>
        <dbReference type="PROSITE" id="PS50865"/>
    </source>
</evidence>
<evidence type="ECO:0000256" key="3">
    <source>
        <dbReference type="ARBA" id="ARBA00022833"/>
    </source>
</evidence>
<sequence>MASSKLVGSGKTLRPNEKQGTLDKVFETISLCASFSDVFPSIYKETMAVLGLSCPPLSTRDSFPGYGPRLHDYVDSARNLAFSLDIDGFNTMEYFAKKANRQSCDNFKHYDRVSETAPEAKPQEEHACSRCRSVVYCSAECQREDWRAFHRTECAEMAKEYNDRKSRDQVYTYHDRAFQTSFLRYHYESLGVNRDRGGTPYIHSRDGVCVCVCV</sequence>
<dbReference type="InterPro" id="IPR002893">
    <property type="entry name" value="Znf_MYND"/>
</dbReference>